<dbReference type="PROSITE" id="PS50164">
    <property type="entry name" value="GIY_YIG"/>
    <property type="match status" value="1"/>
</dbReference>
<dbReference type="InterPro" id="IPR000305">
    <property type="entry name" value="GIY-YIG_endonuc"/>
</dbReference>
<dbReference type="Pfam" id="PF01541">
    <property type="entry name" value="GIY-YIG"/>
    <property type="match status" value="1"/>
</dbReference>
<feature type="domain" description="GIY-YIG" evidence="1">
    <location>
        <begin position="1"/>
        <end position="78"/>
    </location>
</feature>
<organism evidence="2">
    <name type="scientific">viral metagenome</name>
    <dbReference type="NCBI Taxonomy" id="1070528"/>
    <lineage>
        <taxon>unclassified sequences</taxon>
        <taxon>metagenomes</taxon>
        <taxon>organismal metagenomes</taxon>
    </lineage>
</organism>
<accession>A0A6C0E5C6</accession>
<dbReference type="EMBL" id="MN739744">
    <property type="protein sequence ID" value="QHT24377.1"/>
    <property type="molecule type" value="Genomic_DNA"/>
</dbReference>
<evidence type="ECO:0000259" key="1">
    <source>
        <dbReference type="PROSITE" id="PS50164"/>
    </source>
</evidence>
<dbReference type="InterPro" id="IPR035901">
    <property type="entry name" value="GIY-YIG_endonuc_sf"/>
</dbReference>
<dbReference type="InterPro" id="IPR050381">
    <property type="entry name" value="SLX1_endonuclease"/>
</dbReference>
<evidence type="ECO:0000313" key="2">
    <source>
        <dbReference type="EMBL" id="QHT24377.1"/>
    </source>
</evidence>
<reference evidence="2" key="1">
    <citation type="journal article" date="2020" name="Nature">
        <title>Giant virus diversity and host interactions through global metagenomics.</title>
        <authorList>
            <person name="Schulz F."/>
            <person name="Roux S."/>
            <person name="Paez-Espino D."/>
            <person name="Jungbluth S."/>
            <person name="Walsh D.A."/>
            <person name="Denef V.J."/>
            <person name="McMahon K.D."/>
            <person name="Konstantinidis K.T."/>
            <person name="Eloe-Fadrosh E.A."/>
            <person name="Kyrpides N.C."/>
            <person name="Woyke T."/>
        </authorList>
    </citation>
    <scope>NUCLEOTIDE SEQUENCE</scope>
    <source>
        <strain evidence="2">GVMAG-M-3300023179-138</strain>
    </source>
</reference>
<dbReference type="PANTHER" id="PTHR20208:SF13">
    <property type="entry name" value="STRUCTURE-SPECIFIC ENDONUCLEASE SUBUNIT SLX1"/>
    <property type="match status" value="1"/>
</dbReference>
<name>A0A6C0E5C6_9ZZZZ</name>
<dbReference type="SUPFAM" id="SSF82771">
    <property type="entry name" value="GIY-YIG endonuclease"/>
    <property type="match status" value="1"/>
</dbReference>
<sequence length="104" mass="12057">MTWFCYMLETAGKTYVGATVNPDRRLRQHNGELAGGARATAGRTWTRRFLVGGFADERAALRFEWRWKWLTRQAPGDTWLERRTHALSLLLSDFEEIEVLEPAD</sequence>
<dbReference type="PANTHER" id="PTHR20208">
    <property type="entry name" value="STRUCTURE-SPECIFIC ENDONUCLEASE SUBUNIT SLX1"/>
    <property type="match status" value="1"/>
</dbReference>
<dbReference type="AlphaFoldDB" id="A0A6C0E5C6"/>
<dbReference type="Gene3D" id="3.40.1440.10">
    <property type="entry name" value="GIY-YIG endonuclease"/>
    <property type="match status" value="1"/>
</dbReference>
<proteinExistence type="predicted"/>
<protein>
    <recommendedName>
        <fullName evidence="1">GIY-YIG domain-containing protein</fullName>
    </recommendedName>
</protein>